<dbReference type="InterPro" id="IPR010679">
    <property type="entry name" value="DUF1254"/>
</dbReference>
<evidence type="ECO:0000259" key="2">
    <source>
        <dbReference type="Pfam" id="PF06863"/>
    </source>
</evidence>
<comment type="caution">
    <text evidence="3">The sequence shown here is derived from an EMBL/GenBank/DDBJ whole genome shotgun (WGS) entry which is preliminary data.</text>
</comment>
<dbReference type="Proteomes" id="UP000216063">
    <property type="component" value="Unassembled WGS sequence"/>
</dbReference>
<accession>A0A255DFD1</accession>
<dbReference type="PANTHER" id="PTHR36509">
    <property type="entry name" value="BLL3101 PROTEIN"/>
    <property type="match status" value="1"/>
</dbReference>
<dbReference type="SUPFAM" id="SSF160935">
    <property type="entry name" value="VPA0735-like"/>
    <property type="match status" value="1"/>
</dbReference>
<dbReference type="Gene3D" id="2.60.40.1610">
    <property type="entry name" value="Domain of unknown function DUF1254"/>
    <property type="match status" value="1"/>
</dbReference>
<dbReference type="OrthoDB" id="40820at2"/>
<sequence length="452" mass="48693">MSWGSDGSPATAAGEPLNLEQIRAIAKEAYIYGFPMVDSYRVQHSYFVDADDPEYKGVWNQVHSTARVFTPADIAIQTPNSDTPYSMLGADLRAEPLVLTVPPIEAGRYYSLQFVDGYTHNFAYVGSRATGNGGGTYLLAGPGWDGATPDGIDQVIRADTEIVLVIYRTQLFSPDDLGEVEAIQAGYTAAPLSTFLNQPAPSAPAIDFPSALSPDEQKTSPVFFELMSFVLGFAPTLPAEREVRAQFAGIGIGAGFSAEQLTAETRSAIEAGMADAWAEFTVLKHEIDNGRVTAGQLFGTKDDLKGNYLYRMAAAVLGIYGNTKQEAMYPVLAVDADGQPLSGSANYTLTFGAGQLPPVNAFWSLTMYKLPESLLVDNPIDRYLINSAMLPALMKDPDGGFTIYVQNSSPGADKQANWLPAPPGPFVAALRLYWPKQEALDGAWRAPTLVKT</sequence>
<evidence type="ECO:0000313" key="4">
    <source>
        <dbReference type="Proteomes" id="UP000216063"/>
    </source>
</evidence>
<keyword evidence="3" id="KW-0946">Virion</keyword>
<dbReference type="InterPro" id="IPR037049">
    <property type="entry name" value="DUF1214_C_sf"/>
</dbReference>
<organism evidence="3 4">
    <name type="scientific">Mycolicibacterium sphagni</name>
    <dbReference type="NCBI Taxonomy" id="1786"/>
    <lineage>
        <taxon>Bacteria</taxon>
        <taxon>Bacillati</taxon>
        <taxon>Actinomycetota</taxon>
        <taxon>Actinomycetes</taxon>
        <taxon>Mycobacteriales</taxon>
        <taxon>Mycobacteriaceae</taxon>
        <taxon>Mycolicibacterium</taxon>
    </lineage>
</organism>
<feature type="domain" description="DUF1254" evidence="2">
    <location>
        <begin position="60"/>
        <end position="191"/>
    </location>
</feature>
<dbReference type="Gene3D" id="2.60.120.600">
    <property type="entry name" value="Domain of unknown function DUF1214, C-terminal domain"/>
    <property type="match status" value="1"/>
</dbReference>
<evidence type="ECO:0000259" key="1">
    <source>
        <dbReference type="Pfam" id="PF06742"/>
    </source>
</evidence>
<gene>
    <name evidence="3" type="ORF">CG716_24860</name>
</gene>
<dbReference type="PANTHER" id="PTHR36509:SF2">
    <property type="entry name" value="BLL3101 PROTEIN"/>
    <property type="match status" value="1"/>
</dbReference>
<dbReference type="InterPro" id="IPR037050">
    <property type="entry name" value="DUF1254_sf"/>
</dbReference>
<proteinExistence type="predicted"/>
<dbReference type="EMBL" id="NOZR01000027">
    <property type="protein sequence ID" value="OYN75642.1"/>
    <property type="molecule type" value="Genomic_DNA"/>
</dbReference>
<name>A0A255DFD1_9MYCO</name>
<keyword evidence="3" id="KW-0261">Viral envelope protein</keyword>
<keyword evidence="4" id="KW-1185">Reference proteome</keyword>
<dbReference type="RefSeq" id="WP_094483792.1">
    <property type="nucleotide sequence ID" value="NZ_NOZR01000027.1"/>
</dbReference>
<reference evidence="3 4" key="1">
    <citation type="submission" date="2017-07" db="EMBL/GenBank/DDBJ databases">
        <title>The new phylogeny of genus Mycobacterium.</title>
        <authorList>
            <person name="Tortoli E."/>
            <person name="Trovato A."/>
            <person name="Cirillo D.M."/>
        </authorList>
    </citation>
    <scope>NUCLEOTIDE SEQUENCE [LARGE SCALE GENOMIC DNA]</scope>
    <source>
        <strain evidence="3 4">ATCC 33027</strain>
    </source>
</reference>
<feature type="domain" description="DUF1214" evidence="1">
    <location>
        <begin position="326"/>
        <end position="437"/>
    </location>
</feature>
<dbReference type="Pfam" id="PF06863">
    <property type="entry name" value="DUF1254"/>
    <property type="match status" value="1"/>
</dbReference>
<dbReference type="Pfam" id="PF06742">
    <property type="entry name" value="DUF1214"/>
    <property type="match status" value="1"/>
</dbReference>
<dbReference type="AlphaFoldDB" id="A0A255DFD1"/>
<dbReference type="InterPro" id="IPR010621">
    <property type="entry name" value="DUF1214"/>
</dbReference>
<protein>
    <submittedName>
        <fullName evidence="3">Cell envelope protein</fullName>
    </submittedName>
</protein>
<evidence type="ECO:0000313" key="3">
    <source>
        <dbReference type="EMBL" id="OYN75642.1"/>
    </source>
</evidence>